<evidence type="ECO:0000313" key="2">
    <source>
        <dbReference type="Proteomes" id="UP000326396"/>
    </source>
</evidence>
<proteinExistence type="predicted"/>
<reference evidence="1 2" key="1">
    <citation type="submission" date="2019-05" db="EMBL/GenBank/DDBJ databases">
        <title>Mikania micrantha, genome provides insights into the molecular mechanism of rapid growth.</title>
        <authorList>
            <person name="Liu B."/>
        </authorList>
    </citation>
    <scope>NUCLEOTIDE SEQUENCE [LARGE SCALE GENOMIC DNA]</scope>
    <source>
        <strain evidence="1">NLD-2019</strain>
        <tissue evidence="1">Leaf</tissue>
    </source>
</reference>
<comment type="caution">
    <text evidence="1">The sequence shown here is derived from an EMBL/GenBank/DDBJ whole genome shotgun (WGS) entry which is preliminary data.</text>
</comment>
<dbReference type="EMBL" id="SZYD01000001">
    <property type="protein sequence ID" value="KAD7479536.1"/>
    <property type="molecule type" value="Genomic_DNA"/>
</dbReference>
<keyword evidence="2" id="KW-1185">Reference proteome</keyword>
<organism evidence="1 2">
    <name type="scientific">Mikania micrantha</name>
    <name type="common">bitter vine</name>
    <dbReference type="NCBI Taxonomy" id="192012"/>
    <lineage>
        <taxon>Eukaryota</taxon>
        <taxon>Viridiplantae</taxon>
        <taxon>Streptophyta</taxon>
        <taxon>Embryophyta</taxon>
        <taxon>Tracheophyta</taxon>
        <taxon>Spermatophyta</taxon>
        <taxon>Magnoliopsida</taxon>
        <taxon>eudicotyledons</taxon>
        <taxon>Gunneridae</taxon>
        <taxon>Pentapetalae</taxon>
        <taxon>asterids</taxon>
        <taxon>campanulids</taxon>
        <taxon>Asterales</taxon>
        <taxon>Asteraceae</taxon>
        <taxon>Asteroideae</taxon>
        <taxon>Heliantheae alliance</taxon>
        <taxon>Eupatorieae</taxon>
        <taxon>Mikania</taxon>
    </lineage>
</organism>
<dbReference type="Proteomes" id="UP000326396">
    <property type="component" value="Linkage Group LG1"/>
</dbReference>
<name>A0A5N6Q675_9ASTR</name>
<dbReference type="AlphaFoldDB" id="A0A5N6Q675"/>
<evidence type="ECO:0000313" key="1">
    <source>
        <dbReference type="EMBL" id="KAD7479536.1"/>
    </source>
</evidence>
<accession>A0A5N6Q675</accession>
<gene>
    <name evidence="1" type="ORF">E3N88_02672</name>
</gene>
<protein>
    <submittedName>
        <fullName evidence="1">Uncharacterized protein</fullName>
    </submittedName>
</protein>
<sequence>MLMCREKMFVIVKYAKICSKQQDWAYWAPQGPVAVRDSPQEGALRYAMDGWQFESRNSSRYAETFRDPCREAFEADSSSSWCI</sequence>